<protein>
    <recommendedName>
        <fullName evidence="4">EF-hand domain-containing protein</fullName>
    </recommendedName>
</protein>
<dbReference type="PANTHER" id="PTHR35381:SF1">
    <property type="entry name" value="EF-HAND DOMAIN-CONTAINING PROTEIN"/>
    <property type="match status" value="1"/>
</dbReference>
<organism evidence="2 3">
    <name type="scientific">Stentor coeruleus</name>
    <dbReference type="NCBI Taxonomy" id="5963"/>
    <lineage>
        <taxon>Eukaryota</taxon>
        <taxon>Sar</taxon>
        <taxon>Alveolata</taxon>
        <taxon>Ciliophora</taxon>
        <taxon>Postciliodesmatophora</taxon>
        <taxon>Heterotrichea</taxon>
        <taxon>Heterotrichida</taxon>
        <taxon>Stentoridae</taxon>
        <taxon>Stentor</taxon>
    </lineage>
</organism>
<dbReference type="AlphaFoldDB" id="A0A1R2CJV9"/>
<evidence type="ECO:0000256" key="1">
    <source>
        <dbReference type="SAM" id="MobiDB-lite"/>
    </source>
</evidence>
<dbReference type="Proteomes" id="UP000187209">
    <property type="component" value="Unassembled WGS sequence"/>
</dbReference>
<comment type="caution">
    <text evidence="2">The sequence shown here is derived from an EMBL/GenBank/DDBJ whole genome shotgun (WGS) entry which is preliminary data.</text>
</comment>
<gene>
    <name evidence="2" type="ORF">SteCoe_8595</name>
</gene>
<reference evidence="2 3" key="1">
    <citation type="submission" date="2016-11" db="EMBL/GenBank/DDBJ databases">
        <title>The macronuclear genome of Stentor coeruleus: a giant cell with tiny introns.</title>
        <authorList>
            <person name="Slabodnick M."/>
            <person name="Ruby J.G."/>
            <person name="Reiff S.B."/>
            <person name="Swart E.C."/>
            <person name="Gosai S."/>
            <person name="Prabakaran S."/>
            <person name="Witkowska E."/>
            <person name="Larue G.E."/>
            <person name="Fisher S."/>
            <person name="Freeman R.M."/>
            <person name="Gunawardena J."/>
            <person name="Chu W."/>
            <person name="Stover N.A."/>
            <person name="Gregory B.D."/>
            <person name="Nowacki M."/>
            <person name="Derisi J."/>
            <person name="Roy S.W."/>
            <person name="Marshall W.F."/>
            <person name="Sood P."/>
        </authorList>
    </citation>
    <scope>NUCLEOTIDE SEQUENCE [LARGE SCALE GENOMIC DNA]</scope>
    <source>
        <strain evidence="2">WM001</strain>
    </source>
</reference>
<evidence type="ECO:0000313" key="3">
    <source>
        <dbReference type="Proteomes" id="UP000187209"/>
    </source>
</evidence>
<evidence type="ECO:0000313" key="2">
    <source>
        <dbReference type="EMBL" id="OMJ89298.1"/>
    </source>
</evidence>
<dbReference type="PANTHER" id="PTHR35381">
    <property type="entry name" value="EF-HAND DOMAIN-CONTAINING PROTEIN"/>
    <property type="match status" value="1"/>
</dbReference>
<feature type="region of interest" description="Disordered" evidence="1">
    <location>
        <begin position="141"/>
        <end position="217"/>
    </location>
</feature>
<sequence length="445" mass="51886">MEDRNLAINLNEFSTADHDFFSNNFSYEETFNEILIVTVELADEKKAQVVVHENENLEQLVENFGDKNNLGPKARGILMEEIKRNLQTLYPEPLSQLPESIENENSKDQSIKFEIPNKGQDLYNRGVKMREKVKKKLDAIKNENKAKEMRSTTFRPATNSPGRRNKPPEQILLEKGKQTIEKLQRKRQERDSRALDPCTFSPEINKNSSQMKKSRLRSPGRYLSLYQDAKNIYEKLDKKSQELVNKNCPFEPNFSLTRKKTNELISKAQKDNKNQYNSIKKTEKIKQQQCKTIRKGSFLSTGHKSEQMIQKIRHNRYKEIFCDLLPNGKNLITRETVYKAKLQPKMREMLRPLLEELESYDEKLNFKDFCDAMEILMKSLSQAEKNELMKMPKNKIDEEFDFSVHRQGRKGSASVSIFTKCSMEESTKPSPLKSDKSSFIELSNS</sequence>
<feature type="region of interest" description="Disordered" evidence="1">
    <location>
        <begin position="422"/>
        <end position="445"/>
    </location>
</feature>
<accession>A0A1R2CJV9</accession>
<feature type="compositionally biased region" description="Polar residues" evidence="1">
    <location>
        <begin position="151"/>
        <end position="162"/>
    </location>
</feature>
<feature type="compositionally biased region" description="Basic and acidic residues" evidence="1">
    <location>
        <begin position="422"/>
        <end position="438"/>
    </location>
</feature>
<proteinExistence type="predicted"/>
<name>A0A1R2CJV9_9CILI</name>
<feature type="compositionally biased region" description="Basic and acidic residues" evidence="1">
    <location>
        <begin position="172"/>
        <end position="194"/>
    </location>
</feature>
<feature type="compositionally biased region" description="Polar residues" evidence="1">
    <location>
        <begin position="202"/>
        <end position="211"/>
    </location>
</feature>
<keyword evidence="3" id="KW-1185">Reference proteome</keyword>
<evidence type="ECO:0008006" key="4">
    <source>
        <dbReference type="Google" id="ProtNLM"/>
    </source>
</evidence>
<dbReference type="OrthoDB" id="313506at2759"/>
<feature type="compositionally biased region" description="Basic and acidic residues" evidence="1">
    <location>
        <begin position="141"/>
        <end position="150"/>
    </location>
</feature>
<dbReference type="EMBL" id="MPUH01000129">
    <property type="protein sequence ID" value="OMJ89298.1"/>
    <property type="molecule type" value="Genomic_DNA"/>
</dbReference>